<reference evidence="12 13" key="1">
    <citation type="submission" date="2022-05" db="EMBL/GenBank/DDBJ databases">
        <authorList>
            <consortium name="Genoscope - CEA"/>
            <person name="William W."/>
        </authorList>
    </citation>
    <scope>NUCLEOTIDE SEQUENCE [LARGE SCALE GENOMIC DNA]</scope>
</reference>
<accession>A0ABN8MXZ8</accession>
<dbReference type="PRINTS" id="PR01177">
    <property type="entry name" value="GABAB1RECPTR"/>
</dbReference>
<keyword evidence="7" id="KW-0325">Glycoprotein</keyword>
<feature type="transmembrane region" description="Helical" evidence="10">
    <location>
        <begin position="677"/>
        <end position="699"/>
    </location>
</feature>
<evidence type="ECO:0000313" key="13">
    <source>
        <dbReference type="Proteomes" id="UP001159427"/>
    </source>
</evidence>
<evidence type="ECO:0000259" key="11">
    <source>
        <dbReference type="PROSITE" id="PS50259"/>
    </source>
</evidence>
<dbReference type="InterPro" id="IPR028082">
    <property type="entry name" value="Peripla_BP_I"/>
</dbReference>
<feature type="coiled-coil region" evidence="9">
    <location>
        <begin position="804"/>
        <end position="831"/>
    </location>
</feature>
<evidence type="ECO:0000256" key="2">
    <source>
        <dbReference type="ARBA" id="ARBA00022692"/>
    </source>
</evidence>
<dbReference type="Proteomes" id="UP001159427">
    <property type="component" value="Unassembled WGS sequence"/>
</dbReference>
<comment type="caution">
    <text evidence="12">The sequence shown here is derived from an EMBL/GenBank/DDBJ whole genome shotgun (WGS) entry which is preliminary data.</text>
</comment>
<feature type="transmembrane region" description="Helical" evidence="10">
    <location>
        <begin position="61"/>
        <end position="81"/>
    </location>
</feature>
<evidence type="ECO:0000256" key="6">
    <source>
        <dbReference type="ARBA" id="ARBA00023170"/>
    </source>
</evidence>
<dbReference type="PANTHER" id="PTHR10519">
    <property type="entry name" value="GABA-B RECEPTOR"/>
    <property type="match status" value="1"/>
</dbReference>
<keyword evidence="13" id="KW-1185">Reference proteome</keyword>
<keyword evidence="4" id="KW-0297">G-protein coupled receptor</keyword>
<dbReference type="Gene3D" id="3.40.50.2300">
    <property type="match status" value="2"/>
</dbReference>
<dbReference type="PRINTS" id="PR01176">
    <property type="entry name" value="GABABRECEPTR"/>
</dbReference>
<dbReference type="InterPro" id="IPR001828">
    <property type="entry name" value="ANF_lig-bd_rcpt"/>
</dbReference>
<evidence type="ECO:0000256" key="1">
    <source>
        <dbReference type="ARBA" id="ARBA00004141"/>
    </source>
</evidence>
<feature type="transmembrane region" description="Helical" evidence="10">
    <location>
        <begin position="579"/>
        <end position="600"/>
    </location>
</feature>
<dbReference type="PANTHER" id="PTHR10519:SF74">
    <property type="entry name" value="GAMMA-AMINOBUTYRIC ACID TYPE B RECEPTOR SUBUNIT 2"/>
    <property type="match status" value="1"/>
</dbReference>
<feature type="transmembrane region" description="Helical" evidence="10">
    <location>
        <begin position="744"/>
        <end position="766"/>
    </location>
</feature>
<feature type="transmembrane region" description="Helical" evidence="10">
    <location>
        <begin position="550"/>
        <end position="567"/>
    </location>
</feature>
<evidence type="ECO:0000256" key="5">
    <source>
        <dbReference type="ARBA" id="ARBA00023136"/>
    </source>
</evidence>
<evidence type="ECO:0000256" key="9">
    <source>
        <dbReference type="SAM" id="Coils"/>
    </source>
</evidence>
<dbReference type="Pfam" id="PF00003">
    <property type="entry name" value="7tm_3"/>
    <property type="match status" value="1"/>
</dbReference>
<keyword evidence="3 10" id="KW-1133">Transmembrane helix</keyword>
<sequence length="839" mass="94934">MSSLAFYIGIYGMTIAEDQRDDQRVFWNLTCQITVSTYNFTFALCGQLTFKRKMASARRHLALFICFVQCIVCLLASNSTATSRDRKRHLYIGSMAPMTGKRAWWGAGIPLAIEMAFEDINARNDILKEYRLQLVARDTQGDTGLGNKVFNDFLTGRQVRLILGPSRSNVAESAGATAMYYNIVQVSSAAASGKLSDKSLFPYFFRTVPTLSDSSRTFITIAKRFNWTRVAILYQSRELFISAATSLRKECNTNNIEVISYGSFLTDPKSQIKHLKDIDARIIFGFFSSSTRTMCEIYKQKMHGRKYVWVIHTPDKYGWWKRTLSGVNCTPEQVNEGARGIIYVNYMWLSKSKTRTISGMTPIEFESKFAQRAQFSQVNDTDYKGFAYDAAWLVALALNRTAQQLGPNVSLDSEPFGSKNFSELFKGNLLATELLGVTSLVKVNDKGDRSGVFEISQLKGTEFQAICSHEVQKSSLDRYFGVEFEWQGGRPPLDRHSEHNELHTMSMTLFIPVCITASLGICLALFFLYFNVRNRNKRVIKMSSPNLNNVIILGCILSYVSVIIFAFDGDHLTADLCKARTTLLCVGFTLAFGSLFSKTWRVHKITRIMSAKKLIIKDRHLLGILGSLLVIDLIILLCWNFVDPFHTKAKYLTAYSNQEDDNIVYVPYVYTCEVDNIIIWLGLLYSYKGILLLFGLFLAWETRNVKIPALNDSHHIGMAVYNVVIVCIVGTPIVSFVQAKQFDVPFVITAACILFSTTSTLCIVFVPKFSALRKSKENDYRLRARTFSSLEGCTSNGANKGYYAVNHEEELQKLRDMLKMLQVEKQERLKNSGSCNTQF</sequence>
<dbReference type="CDD" id="cd06366">
    <property type="entry name" value="PBP1_GABAb_receptor"/>
    <property type="match status" value="1"/>
</dbReference>
<dbReference type="PRINTS" id="PR00248">
    <property type="entry name" value="GPCRMGR"/>
</dbReference>
<keyword evidence="8" id="KW-0807">Transducer</keyword>
<keyword evidence="5 10" id="KW-0472">Membrane</keyword>
<gene>
    <name evidence="12" type="ORF">PEVE_00039702</name>
</gene>
<feature type="domain" description="G-protein coupled receptors family 3 profile" evidence="11">
    <location>
        <begin position="509"/>
        <end position="788"/>
    </location>
</feature>
<keyword evidence="9" id="KW-0175">Coiled coil</keyword>
<evidence type="ECO:0000256" key="10">
    <source>
        <dbReference type="SAM" id="Phobius"/>
    </source>
</evidence>
<evidence type="ECO:0000256" key="4">
    <source>
        <dbReference type="ARBA" id="ARBA00023040"/>
    </source>
</evidence>
<proteinExistence type="predicted"/>
<dbReference type="InterPro" id="IPR017978">
    <property type="entry name" value="GPCR_3_C"/>
</dbReference>
<dbReference type="InterPro" id="IPR002455">
    <property type="entry name" value="GPCR3_GABA-B"/>
</dbReference>
<evidence type="ECO:0000256" key="7">
    <source>
        <dbReference type="ARBA" id="ARBA00023180"/>
    </source>
</evidence>
<dbReference type="Pfam" id="PF01094">
    <property type="entry name" value="ANF_receptor"/>
    <property type="match status" value="1"/>
</dbReference>
<evidence type="ECO:0000256" key="8">
    <source>
        <dbReference type="ARBA" id="ARBA00023224"/>
    </source>
</evidence>
<feature type="transmembrane region" description="Helical" evidence="10">
    <location>
        <begin position="719"/>
        <end position="738"/>
    </location>
</feature>
<dbReference type="InterPro" id="IPR000337">
    <property type="entry name" value="GPCR_3"/>
</dbReference>
<dbReference type="SUPFAM" id="SSF53822">
    <property type="entry name" value="Periplasmic binding protein-like I"/>
    <property type="match status" value="1"/>
</dbReference>
<dbReference type="PROSITE" id="PS50259">
    <property type="entry name" value="G_PROTEIN_RECEP_F3_4"/>
    <property type="match status" value="1"/>
</dbReference>
<evidence type="ECO:0000313" key="12">
    <source>
        <dbReference type="EMBL" id="CAH3036936.1"/>
    </source>
</evidence>
<protein>
    <recommendedName>
        <fullName evidence="11">G-protein coupled receptors family 3 profile domain-containing protein</fullName>
    </recommendedName>
</protein>
<feature type="transmembrane region" description="Helical" evidence="10">
    <location>
        <begin position="509"/>
        <end position="530"/>
    </location>
</feature>
<dbReference type="EMBL" id="CALNXI010000704">
    <property type="protein sequence ID" value="CAH3036936.1"/>
    <property type="molecule type" value="Genomic_DNA"/>
</dbReference>
<feature type="transmembrane region" description="Helical" evidence="10">
    <location>
        <begin position="621"/>
        <end position="642"/>
    </location>
</feature>
<evidence type="ECO:0000256" key="3">
    <source>
        <dbReference type="ARBA" id="ARBA00022989"/>
    </source>
</evidence>
<organism evidence="12 13">
    <name type="scientific">Porites evermanni</name>
    <dbReference type="NCBI Taxonomy" id="104178"/>
    <lineage>
        <taxon>Eukaryota</taxon>
        <taxon>Metazoa</taxon>
        <taxon>Cnidaria</taxon>
        <taxon>Anthozoa</taxon>
        <taxon>Hexacorallia</taxon>
        <taxon>Scleractinia</taxon>
        <taxon>Fungiina</taxon>
        <taxon>Poritidae</taxon>
        <taxon>Porites</taxon>
    </lineage>
</organism>
<name>A0ABN8MXZ8_9CNID</name>
<comment type="subcellular location">
    <subcellularLocation>
        <location evidence="1">Membrane</location>
        <topology evidence="1">Multi-pass membrane protein</topology>
    </subcellularLocation>
</comment>
<keyword evidence="6" id="KW-0675">Receptor</keyword>
<dbReference type="CDD" id="cd15047">
    <property type="entry name" value="7tmC_GABA-B-like"/>
    <property type="match status" value="1"/>
</dbReference>
<keyword evidence="2 10" id="KW-0812">Transmembrane</keyword>